<evidence type="ECO:0000313" key="6">
    <source>
        <dbReference type="Proteomes" id="UP000321379"/>
    </source>
</evidence>
<feature type="domain" description="HTH araC/xylS-type" evidence="4">
    <location>
        <begin position="186"/>
        <end position="284"/>
    </location>
</feature>
<dbReference type="SUPFAM" id="SSF46689">
    <property type="entry name" value="Homeodomain-like"/>
    <property type="match status" value="2"/>
</dbReference>
<name>A0A5C8UPP1_9MICO</name>
<comment type="caution">
    <text evidence="5">The sequence shown here is derived from an EMBL/GenBank/DDBJ whole genome shotgun (WGS) entry which is preliminary data.</text>
</comment>
<dbReference type="Pfam" id="PF02311">
    <property type="entry name" value="AraC_binding"/>
    <property type="match status" value="1"/>
</dbReference>
<dbReference type="InterPro" id="IPR018060">
    <property type="entry name" value="HTH_AraC"/>
</dbReference>
<evidence type="ECO:0000259" key="4">
    <source>
        <dbReference type="PROSITE" id="PS01124"/>
    </source>
</evidence>
<organism evidence="5 6">
    <name type="scientific">Lacisediminihabitans profunda</name>
    <dbReference type="NCBI Taxonomy" id="2594790"/>
    <lineage>
        <taxon>Bacteria</taxon>
        <taxon>Bacillati</taxon>
        <taxon>Actinomycetota</taxon>
        <taxon>Actinomycetes</taxon>
        <taxon>Micrococcales</taxon>
        <taxon>Microbacteriaceae</taxon>
        <taxon>Lacisediminihabitans</taxon>
    </lineage>
</organism>
<dbReference type="InterPro" id="IPR050204">
    <property type="entry name" value="AraC_XylS_family_regulators"/>
</dbReference>
<dbReference type="InterPro" id="IPR003313">
    <property type="entry name" value="AraC-bd"/>
</dbReference>
<keyword evidence="3" id="KW-0804">Transcription</keyword>
<reference evidence="5 6" key="1">
    <citation type="submission" date="2019-08" db="EMBL/GenBank/DDBJ databases">
        <title>Bacterial whole genome sequence for Glaciihabitans sp. CHu50b-6-2.</title>
        <authorList>
            <person name="Jin L."/>
        </authorList>
    </citation>
    <scope>NUCLEOTIDE SEQUENCE [LARGE SCALE GENOMIC DNA]</scope>
    <source>
        <strain evidence="5 6">CHu50b-6-2</strain>
    </source>
</reference>
<sequence>MAIAEGFPGQRLHVLPRPRVLEALREPITARLLVTDAGYFPQAQAHERQRKIGIDQAIIMICARGEGWCLVDGVRHVVKQGQVVVIPPRTAHAYGADPDDPWTLWWLHAAGGDVSELVAAAGTTSTPVQDVADIYRSVALVEEVVNWMERDSTSASLVGAAGAAWHLLASLSADRPSSSTRSSVVSKARDYLRNHLQERVSVSDLAAMASVSPSHFAFLFRQQIGYPVLQYQTQLRMARARELLDTTEDPISQIAPQVGYEDPFYFSRQFRSVHGTTPLRYRALHKG</sequence>
<evidence type="ECO:0000256" key="3">
    <source>
        <dbReference type="ARBA" id="ARBA00023163"/>
    </source>
</evidence>
<dbReference type="PROSITE" id="PS01124">
    <property type="entry name" value="HTH_ARAC_FAMILY_2"/>
    <property type="match status" value="1"/>
</dbReference>
<dbReference type="Proteomes" id="UP000321379">
    <property type="component" value="Unassembled WGS sequence"/>
</dbReference>
<dbReference type="GO" id="GO:0003700">
    <property type="term" value="F:DNA-binding transcription factor activity"/>
    <property type="evidence" value="ECO:0007669"/>
    <property type="project" value="InterPro"/>
</dbReference>
<evidence type="ECO:0000256" key="1">
    <source>
        <dbReference type="ARBA" id="ARBA00023015"/>
    </source>
</evidence>
<dbReference type="PANTHER" id="PTHR46796">
    <property type="entry name" value="HTH-TYPE TRANSCRIPTIONAL ACTIVATOR RHAS-RELATED"/>
    <property type="match status" value="1"/>
</dbReference>
<dbReference type="SMART" id="SM00342">
    <property type="entry name" value="HTH_ARAC"/>
    <property type="match status" value="1"/>
</dbReference>
<dbReference type="Gene3D" id="2.60.120.280">
    <property type="entry name" value="Regulatory protein AraC"/>
    <property type="match status" value="1"/>
</dbReference>
<dbReference type="GO" id="GO:0043565">
    <property type="term" value="F:sequence-specific DNA binding"/>
    <property type="evidence" value="ECO:0007669"/>
    <property type="project" value="InterPro"/>
</dbReference>
<dbReference type="InterPro" id="IPR037923">
    <property type="entry name" value="HTH-like"/>
</dbReference>
<accession>A0A5C8UPP1</accession>
<dbReference type="CDD" id="cd06986">
    <property type="entry name" value="cupin_MmsR-like_N"/>
    <property type="match status" value="1"/>
</dbReference>
<evidence type="ECO:0000256" key="2">
    <source>
        <dbReference type="ARBA" id="ARBA00023125"/>
    </source>
</evidence>
<evidence type="ECO:0000313" key="5">
    <source>
        <dbReference type="EMBL" id="TXN30392.1"/>
    </source>
</evidence>
<keyword evidence="2" id="KW-0238">DNA-binding</keyword>
<dbReference type="Gene3D" id="1.10.10.60">
    <property type="entry name" value="Homeodomain-like"/>
    <property type="match status" value="2"/>
</dbReference>
<protein>
    <submittedName>
        <fullName evidence="5">AraC family transcriptional regulator</fullName>
    </submittedName>
</protein>
<keyword evidence="6" id="KW-1185">Reference proteome</keyword>
<dbReference type="SUPFAM" id="SSF51215">
    <property type="entry name" value="Regulatory protein AraC"/>
    <property type="match status" value="1"/>
</dbReference>
<dbReference type="Pfam" id="PF12833">
    <property type="entry name" value="HTH_18"/>
    <property type="match status" value="1"/>
</dbReference>
<dbReference type="PRINTS" id="PR00032">
    <property type="entry name" value="HTHARAC"/>
</dbReference>
<dbReference type="EMBL" id="VRMG01000007">
    <property type="protein sequence ID" value="TXN30392.1"/>
    <property type="molecule type" value="Genomic_DNA"/>
</dbReference>
<proteinExistence type="predicted"/>
<dbReference type="AlphaFoldDB" id="A0A5C8UPP1"/>
<dbReference type="InterPro" id="IPR020449">
    <property type="entry name" value="Tscrpt_reg_AraC-type_HTH"/>
</dbReference>
<dbReference type="InterPro" id="IPR009057">
    <property type="entry name" value="Homeodomain-like_sf"/>
</dbReference>
<gene>
    <name evidence="5" type="ORF">FVP33_10350</name>
</gene>
<keyword evidence="1" id="KW-0805">Transcription regulation</keyword>